<accession>A0A0N5AS71</accession>
<name>A0A0N5AS71_9BILA</name>
<reference evidence="4" key="1">
    <citation type="submission" date="2017-02" db="UniProtKB">
        <authorList>
            <consortium name="WormBaseParasite"/>
        </authorList>
    </citation>
    <scope>IDENTIFICATION</scope>
</reference>
<keyword evidence="1" id="KW-0472">Membrane</keyword>
<feature type="transmembrane region" description="Helical" evidence="1">
    <location>
        <begin position="59"/>
        <end position="79"/>
    </location>
</feature>
<evidence type="ECO:0000256" key="1">
    <source>
        <dbReference type="SAM" id="Phobius"/>
    </source>
</evidence>
<evidence type="ECO:0000313" key="4">
    <source>
        <dbReference type="WBParaSite" id="SMUV_0000762701-mRNA-1"/>
    </source>
</evidence>
<evidence type="ECO:0000259" key="2">
    <source>
        <dbReference type="Pfam" id="PF16020"/>
    </source>
</evidence>
<dbReference type="Pfam" id="PF16020">
    <property type="entry name" value="Deltameth_res"/>
    <property type="match status" value="1"/>
</dbReference>
<sequence>MHLFKICTFKRLIPLVIRNTRNVNHDASHTNPGPPVTMDYMPVPFKPFKVVYRQLQSKFNFYLGVSVVLFTVTLALAIADDVFKIDAILPPLSYRNRKKMQD</sequence>
<dbReference type="WBParaSite" id="SMUV_0000762701-mRNA-1">
    <property type="protein sequence ID" value="SMUV_0000762701-mRNA-1"/>
    <property type="gene ID" value="SMUV_0000762701"/>
</dbReference>
<organism evidence="3 4">
    <name type="scientific">Syphacia muris</name>
    <dbReference type="NCBI Taxonomy" id="451379"/>
    <lineage>
        <taxon>Eukaryota</taxon>
        <taxon>Metazoa</taxon>
        <taxon>Ecdysozoa</taxon>
        <taxon>Nematoda</taxon>
        <taxon>Chromadorea</taxon>
        <taxon>Rhabditida</taxon>
        <taxon>Spirurina</taxon>
        <taxon>Oxyuridomorpha</taxon>
        <taxon>Oxyuroidea</taxon>
        <taxon>Oxyuridae</taxon>
        <taxon>Syphacia</taxon>
    </lineage>
</organism>
<dbReference type="AlphaFoldDB" id="A0A0N5AS71"/>
<feature type="domain" description="Deltamethrin resistance protein prag01" evidence="2">
    <location>
        <begin position="41"/>
        <end position="84"/>
    </location>
</feature>
<evidence type="ECO:0000313" key="3">
    <source>
        <dbReference type="Proteomes" id="UP000046393"/>
    </source>
</evidence>
<dbReference type="InterPro" id="IPR031973">
    <property type="entry name" value="Deltameth_res_prag01"/>
</dbReference>
<proteinExistence type="predicted"/>
<keyword evidence="3" id="KW-1185">Reference proteome</keyword>
<keyword evidence="1" id="KW-1133">Transmembrane helix</keyword>
<protein>
    <submittedName>
        <fullName evidence="4">Deltameth_res domain-containing protein</fullName>
    </submittedName>
</protein>
<keyword evidence="1" id="KW-0812">Transmembrane</keyword>
<dbReference type="Proteomes" id="UP000046393">
    <property type="component" value="Unplaced"/>
</dbReference>